<dbReference type="AlphaFoldDB" id="A0A0K2TQK8"/>
<reference evidence="1" key="1">
    <citation type="submission" date="2014-05" db="EMBL/GenBank/DDBJ databases">
        <authorList>
            <person name="Chronopoulou M."/>
        </authorList>
    </citation>
    <scope>NUCLEOTIDE SEQUENCE</scope>
    <source>
        <tissue evidence="1">Whole organism</tissue>
    </source>
</reference>
<sequence length="29" mass="3288">MDANMEAISLNIVSELKSRNFSQFVNNSK</sequence>
<protein>
    <submittedName>
        <fullName evidence="1">Uncharacterized protein</fullName>
    </submittedName>
</protein>
<evidence type="ECO:0000313" key="1">
    <source>
        <dbReference type="EMBL" id="CDW28324.1"/>
    </source>
</evidence>
<dbReference type="EMBL" id="HACA01010963">
    <property type="protein sequence ID" value="CDW28324.1"/>
    <property type="molecule type" value="Transcribed_RNA"/>
</dbReference>
<organism evidence="1">
    <name type="scientific">Lepeophtheirus salmonis</name>
    <name type="common">Salmon louse</name>
    <name type="synonym">Caligus salmonis</name>
    <dbReference type="NCBI Taxonomy" id="72036"/>
    <lineage>
        <taxon>Eukaryota</taxon>
        <taxon>Metazoa</taxon>
        <taxon>Ecdysozoa</taxon>
        <taxon>Arthropoda</taxon>
        <taxon>Crustacea</taxon>
        <taxon>Multicrustacea</taxon>
        <taxon>Hexanauplia</taxon>
        <taxon>Copepoda</taxon>
        <taxon>Siphonostomatoida</taxon>
        <taxon>Caligidae</taxon>
        <taxon>Lepeophtheirus</taxon>
    </lineage>
</organism>
<accession>A0A0K2TQK8</accession>
<proteinExistence type="predicted"/>
<name>A0A0K2TQK8_LEPSM</name>